<dbReference type="SMART" id="SM00267">
    <property type="entry name" value="GGDEF"/>
    <property type="match status" value="1"/>
</dbReference>
<dbReference type="PROSITE" id="PS50112">
    <property type="entry name" value="PAS"/>
    <property type="match status" value="1"/>
</dbReference>
<dbReference type="PROSITE" id="PS50883">
    <property type="entry name" value="EAL"/>
    <property type="match status" value="1"/>
</dbReference>
<dbReference type="InterPro" id="IPR000700">
    <property type="entry name" value="PAS-assoc_C"/>
</dbReference>
<dbReference type="NCBIfam" id="TIGR00229">
    <property type="entry name" value="sensory_box"/>
    <property type="match status" value="3"/>
</dbReference>
<dbReference type="PROSITE" id="PS50887">
    <property type="entry name" value="GGDEF"/>
    <property type="match status" value="1"/>
</dbReference>
<feature type="domain" description="PAC" evidence="2">
    <location>
        <begin position="205"/>
        <end position="256"/>
    </location>
</feature>
<evidence type="ECO:0000259" key="4">
    <source>
        <dbReference type="PROSITE" id="PS50887"/>
    </source>
</evidence>
<organism evidence="5 6">
    <name type="scientific">Rhodoferax ferrireducens</name>
    <dbReference type="NCBI Taxonomy" id="192843"/>
    <lineage>
        <taxon>Bacteria</taxon>
        <taxon>Pseudomonadati</taxon>
        <taxon>Pseudomonadota</taxon>
        <taxon>Betaproteobacteria</taxon>
        <taxon>Burkholderiales</taxon>
        <taxon>Comamonadaceae</taxon>
        <taxon>Rhodoferax</taxon>
    </lineage>
</organism>
<dbReference type="SUPFAM" id="SSF55785">
    <property type="entry name" value="PYP-like sensor domain (PAS domain)"/>
    <property type="match status" value="4"/>
</dbReference>
<dbReference type="Pfam" id="PF13426">
    <property type="entry name" value="PAS_9"/>
    <property type="match status" value="1"/>
</dbReference>
<dbReference type="SUPFAM" id="SSF55073">
    <property type="entry name" value="Nucleotide cyclase"/>
    <property type="match status" value="1"/>
</dbReference>
<dbReference type="EMBL" id="JAVDXT010000003">
    <property type="protein sequence ID" value="MDR7378694.1"/>
    <property type="molecule type" value="Genomic_DNA"/>
</dbReference>
<dbReference type="Gene3D" id="3.30.450.20">
    <property type="entry name" value="PAS domain"/>
    <property type="match status" value="4"/>
</dbReference>
<reference evidence="5 6" key="1">
    <citation type="submission" date="2023-07" db="EMBL/GenBank/DDBJ databases">
        <title>Sorghum-associated microbial communities from plants grown in Nebraska, USA.</title>
        <authorList>
            <person name="Schachtman D."/>
        </authorList>
    </citation>
    <scope>NUCLEOTIDE SEQUENCE [LARGE SCALE GENOMIC DNA]</scope>
    <source>
        <strain evidence="5 6">BE313</strain>
    </source>
</reference>
<dbReference type="InterPro" id="IPR043128">
    <property type="entry name" value="Rev_trsase/Diguanyl_cyclase"/>
</dbReference>
<dbReference type="InterPro" id="IPR013656">
    <property type="entry name" value="PAS_4"/>
</dbReference>
<dbReference type="Pfam" id="PF08448">
    <property type="entry name" value="PAS_4"/>
    <property type="match status" value="3"/>
</dbReference>
<evidence type="ECO:0000313" key="5">
    <source>
        <dbReference type="EMBL" id="MDR7378694.1"/>
    </source>
</evidence>
<dbReference type="InterPro" id="IPR052155">
    <property type="entry name" value="Biofilm_reg_signaling"/>
</dbReference>
<dbReference type="InterPro" id="IPR000014">
    <property type="entry name" value="PAS"/>
</dbReference>
<dbReference type="CDD" id="cd01949">
    <property type="entry name" value="GGDEF"/>
    <property type="match status" value="1"/>
</dbReference>
<feature type="domain" description="EAL" evidence="3">
    <location>
        <begin position="681"/>
        <end position="935"/>
    </location>
</feature>
<protein>
    <submittedName>
        <fullName evidence="5">Diguanylate cyclase (GGDEF)-like protein/PAS domain S-box-containing protein</fullName>
    </submittedName>
</protein>
<dbReference type="InterPro" id="IPR035965">
    <property type="entry name" value="PAS-like_dom_sf"/>
</dbReference>
<name>A0ABU2CBK3_9BURK</name>
<dbReference type="Gene3D" id="3.30.70.270">
    <property type="match status" value="1"/>
</dbReference>
<dbReference type="PANTHER" id="PTHR44757:SF2">
    <property type="entry name" value="BIOFILM ARCHITECTURE MAINTENANCE PROTEIN MBAA"/>
    <property type="match status" value="1"/>
</dbReference>
<dbReference type="CDD" id="cd00130">
    <property type="entry name" value="PAS"/>
    <property type="match status" value="4"/>
</dbReference>
<accession>A0ABU2CBK3</accession>
<dbReference type="RefSeq" id="WP_310374987.1">
    <property type="nucleotide sequence ID" value="NZ_JAVDXT010000003.1"/>
</dbReference>
<dbReference type="Proteomes" id="UP001180487">
    <property type="component" value="Unassembled WGS sequence"/>
</dbReference>
<evidence type="ECO:0000313" key="6">
    <source>
        <dbReference type="Proteomes" id="UP001180487"/>
    </source>
</evidence>
<dbReference type="Pfam" id="PF00990">
    <property type="entry name" value="GGDEF"/>
    <property type="match status" value="1"/>
</dbReference>
<dbReference type="SMART" id="SM00052">
    <property type="entry name" value="EAL"/>
    <property type="match status" value="1"/>
</dbReference>
<dbReference type="InterPro" id="IPR001633">
    <property type="entry name" value="EAL_dom"/>
</dbReference>
<keyword evidence="6" id="KW-1185">Reference proteome</keyword>
<evidence type="ECO:0000259" key="2">
    <source>
        <dbReference type="PROSITE" id="PS50113"/>
    </source>
</evidence>
<feature type="domain" description="PAS" evidence="1">
    <location>
        <begin position="17"/>
        <end position="52"/>
    </location>
</feature>
<dbReference type="InterPro" id="IPR000160">
    <property type="entry name" value="GGDEF_dom"/>
</dbReference>
<dbReference type="Gene3D" id="3.20.20.450">
    <property type="entry name" value="EAL domain"/>
    <property type="match status" value="1"/>
</dbReference>
<dbReference type="Pfam" id="PF00563">
    <property type="entry name" value="EAL"/>
    <property type="match status" value="1"/>
</dbReference>
<gene>
    <name evidence="5" type="ORF">J2X19_003388</name>
</gene>
<feature type="domain" description="GGDEF" evidence="4">
    <location>
        <begin position="539"/>
        <end position="672"/>
    </location>
</feature>
<dbReference type="InterPro" id="IPR035919">
    <property type="entry name" value="EAL_sf"/>
</dbReference>
<evidence type="ECO:0000259" key="3">
    <source>
        <dbReference type="PROSITE" id="PS50883"/>
    </source>
</evidence>
<dbReference type="PROSITE" id="PS50113">
    <property type="entry name" value="PAC"/>
    <property type="match status" value="1"/>
</dbReference>
<proteinExistence type="predicted"/>
<dbReference type="SMART" id="SM00091">
    <property type="entry name" value="PAS"/>
    <property type="match status" value="4"/>
</dbReference>
<dbReference type="PANTHER" id="PTHR44757">
    <property type="entry name" value="DIGUANYLATE CYCLASE DGCP"/>
    <property type="match status" value="1"/>
</dbReference>
<dbReference type="NCBIfam" id="TIGR00254">
    <property type="entry name" value="GGDEF"/>
    <property type="match status" value="1"/>
</dbReference>
<sequence>MPVNDPNLAWVLLGKGLDLYQDGVFITGEDGHFVYVNDAATRALEYSREALLAMGPPDIDPNISRERCLEILQSPQGQAFVIDTVHKTQSGKRIAVQVHGVTLGMNGQLFAVAIARDMSESQRMQETLQQRQQYWRTLLDEFPFFVWLKDEQSRLLAANTAYAKVARVASTAELEGRTEFDFFPKDLAEIYMADDQAVMAAGVAHYVEELYLDEHDQRRWMEVWKSPLHEHGKVVGTVGYSRDITDRKHTESELQKALAFAQGVIDAFPDLLFETDRAGRYLNVWTRNPELLAASREALLGRTLQEVLSPESVAIAEIAYVEAEQAGISLGHVISVMTPVGLRQFELSVSQMRAIGDAGPHFITVSRDVTQRLELQQELTNREHEYRTLVENSPDVIARFDVQFGCRYANPVLLQALGQSSTRVLGCSPEALWGAQAGAVLTQHLTYVMDNKESVEFELHWADALDRSICSLVSLTPEVGDAASVSSVLMVGRDISQLKAYQDKIHQMAFYDPLTGMPNRVLFNDRLAQMLKDAAYHHYQAGVVVVDLDRFKQINDTMGHAAGDALLKEVAVRLRASVRSYDTVARLGGDEFGILLPQIRTGAHLARVAGKLLAAFNQSFWLEGREIFVSCSVGIAVYPSDSEVAEELLKYADSAMYSAKRFGRNNFRFYSKDLTVHAQQRLTLESELRRALERGELALHYQPKVLLESGTIVGCEALLRWTHPRLGMVSPEQFIPVAEDSGLINELGAWALRESCRTAALWNAAAALPRKVALNLSVRQIQAPGLVAQVAGILSETGCQPQWLEFEITESLLLGEDSMVVSALQALRDMGITIAIDDFGTGYSALSYLARFPIDTLKIDKSFIHSATTDHFRAELVRAILSIARCLNQIVVAEGVETREQADFLAAEGCQLAQGFLFSEAVPLAQLLAFPGACLAPRITPKPPDG</sequence>
<comment type="caution">
    <text evidence="5">The sequence shown here is derived from an EMBL/GenBank/DDBJ whole genome shotgun (WGS) entry which is preliminary data.</text>
</comment>
<dbReference type="InterPro" id="IPR029787">
    <property type="entry name" value="Nucleotide_cyclase"/>
</dbReference>
<dbReference type="SUPFAM" id="SSF141868">
    <property type="entry name" value="EAL domain-like"/>
    <property type="match status" value="1"/>
</dbReference>
<evidence type="ECO:0000259" key="1">
    <source>
        <dbReference type="PROSITE" id="PS50112"/>
    </source>
</evidence>
<dbReference type="CDD" id="cd01948">
    <property type="entry name" value="EAL"/>
    <property type="match status" value="1"/>
</dbReference>